<dbReference type="RefSeq" id="WP_110185813.1">
    <property type="nucleotide sequence ID" value="NZ_CP177354.1"/>
</dbReference>
<dbReference type="Proteomes" id="UP000248090">
    <property type="component" value="Unassembled WGS sequence"/>
</dbReference>
<evidence type="ECO:0000256" key="7">
    <source>
        <dbReference type="ARBA" id="ARBA00023136"/>
    </source>
</evidence>
<evidence type="ECO:0000313" key="9">
    <source>
        <dbReference type="Proteomes" id="UP000248090"/>
    </source>
</evidence>
<dbReference type="InterPro" id="IPR045584">
    <property type="entry name" value="Pilin-like"/>
</dbReference>
<evidence type="ECO:0000256" key="5">
    <source>
        <dbReference type="ARBA" id="ARBA00022692"/>
    </source>
</evidence>
<dbReference type="Pfam" id="PF07963">
    <property type="entry name" value="N_methyl"/>
    <property type="match status" value="1"/>
</dbReference>
<organism evidence="8 9">
    <name type="scientific">Pokkaliibacter plantistimulans</name>
    <dbReference type="NCBI Taxonomy" id="1635171"/>
    <lineage>
        <taxon>Bacteria</taxon>
        <taxon>Pseudomonadati</taxon>
        <taxon>Pseudomonadota</taxon>
        <taxon>Gammaproteobacteria</taxon>
        <taxon>Oceanospirillales</taxon>
        <taxon>Balneatrichaceae</taxon>
        <taxon>Pokkaliibacter</taxon>
    </lineage>
</organism>
<name>A0ABX5M5I3_9GAMM</name>
<keyword evidence="7" id="KW-0472">Membrane</keyword>
<keyword evidence="2" id="KW-1003">Cell membrane</keyword>
<keyword evidence="5" id="KW-0812">Transmembrane</keyword>
<evidence type="ECO:0000256" key="1">
    <source>
        <dbReference type="ARBA" id="ARBA00004377"/>
    </source>
</evidence>
<evidence type="ECO:0000256" key="3">
    <source>
        <dbReference type="ARBA" id="ARBA00022481"/>
    </source>
</evidence>
<evidence type="ECO:0000256" key="6">
    <source>
        <dbReference type="ARBA" id="ARBA00022989"/>
    </source>
</evidence>
<keyword evidence="3" id="KW-0488">Methylation</keyword>
<accession>A0ABX5M5I3</accession>
<protein>
    <recommendedName>
        <fullName evidence="10">General secretion pathway protein GspJ</fullName>
    </recommendedName>
</protein>
<dbReference type="PANTHER" id="PTHR39583:SF2">
    <property type="entry name" value="TYPE II SECRETION SYSTEM PROTEIN J"/>
    <property type="match status" value="1"/>
</dbReference>
<comment type="subcellular location">
    <subcellularLocation>
        <location evidence="1">Cell inner membrane</location>
        <topology evidence="1">Single-pass membrane protein</topology>
    </subcellularLocation>
</comment>
<proteinExistence type="predicted"/>
<sequence length="209" mass="23726">MSATRLPRQQRGFTLLELLFALVLLALLLLLSWQAISRVQQVARHVEQLNQRQDEIRTAQNYLRQALMNALAQTVHTDDSGQRQVFVGAPDSVLFVAALPNQFAGLGPLAQQLSLQEQRLQISLHTLPAEPGATPSPFWQEQHTLLDGVRQWQLQYLGWNENGEASAWQSSWQWSNRLPLAVRIHITLAEGTPWPVLTIPIRRNVSGYW</sequence>
<dbReference type="InterPro" id="IPR012902">
    <property type="entry name" value="N_methyl_site"/>
</dbReference>
<gene>
    <name evidence="8" type="ORF">WH50_02115</name>
</gene>
<dbReference type="PROSITE" id="PS00409">
    <property type="entry name" value="PROKAR_NTER_METHYL"/>
    <property type="match status" value="1"/>
</dbReference>
<evidence type="ECO:0008006" key="10">
    <source>
        <dbReference type="Google" id="ProtNLM"/>
    </source>
</evidence>
<dbReference type="NCBIfam" id="TIGR02532">
    <property type="entry name" value="IV_pilin_GFxxxE"/>
    <property type="match status" value="1"/>
</dbReference>
<comment type="caution">
    <text evidence="8">The sequence shown here is derived from an EMBL/GenBank/DDBJ whole genome shotgun (WGS) entry which is preliminary data.</text>
</comment>
<dbReference type="EMBL" id="LAPT01000006">
    <property type="protein sequence ID" value="PXF32848.1"/>
    <property type="molecule type" value="Genomic_DNA"/>
</dbReference>
<keyword evidence="6" id="KW-1133">Transmembrane helix</keyword>
<dbReference type="InterPro" id="IPR051621">
    <property type="entry name" value="T2SS_protein_J"/>
</dbReference>
<dbReference type="PANTHER" id="PTHR39583">
    <property type="entry name" value="TYPE II SECRETION SYSTEM PROTEIN J-RELATED"/>
    <property type="match status" value="1"/>
</dbReference>
<keyword evidence="4" id="KW-0997">Cell inner membrane</keyword>
<reference evidence="8 9" key="1">
    <citation type="submission" date="2015-03" db="EMBL/GenBank/DDBJ databases">
        <authorList>
            <person name="Krishnan R."/>
            <person name="Midha S."/>
            <person name="Patil P.B."/>
            <person name="Rameshkumar N."/>
        </authorList>
    </citation>
    <scope>NUCLEOTIDE SEQUENCE [LARGE SCALE GENOMIC DNA]</scope>
    <source>
        <strain evidence="8 9">L1E11</strain>
    </source>
</reference>
<keyword evidence="9" id="KW-1185">Reference proteome</keyword>
<evidence type="ECO:0000256" key="2">
    <source>
        <dbReference type="ARBA" id="ARBA00022475"/>
    </source>
</evidence>
<evidence type="ECO:0000256" key="4">
    <source>
        <dbReference type="ARBA" id="ARBA00022519"/>
    </source>
</evidence>
<evidence type="ECO:0000313" key="8">
    <source>
        <dbReference type="EMBL" id="PXF32848.1"/>
    </source>
</evidence>
<dbReference type="SUPFAM" id="SSF54523">
    <property type="entry name" value="Pili subunits"/>
    <property type="match status" value="1"/>
</dbReference>